<organism evidence="2 3">
    <name type="scientific">Caenorhabditis nigoni</name>
    <dbReference type="NCBI Taxonomy" id="1611254"/>
    <lineage>
        <taxon>Eukaryota</taxon>
        <taxon>Metazoa</taxon>
        <taxon>Ecdysozoa</taxon>
        <taxon>Nematoda</taxon>
        <taxon>Chromadorea</taxon>
        <taxon>Rhabditida</taxon>
        <taxon>Rhabditina</taxon>
        <taxon>Rhabditomorpha</taxon>
        <taxon>Rhabditoidea</taxon>
        <taxon>Rhabditidae</taxon>
        <taxon>Peloderinae</taxon>
        <taxon>Caenorhabditis</taxon>
    </lineage>
</organism>
<keyword evidence="1" id="KW-1133">Transmembrane helix</keyword>
<dbReference type="OrthoDB" id="5799249at2759"/>
<name>A0A2G5UKB2_9PELO</name>
<accession>A0A2G5UKB2</accession>
<dbReference type="EMBL" id="PDUG01000003">
    <property type="protein sequence ID" value="PIC39958.1"/>
    <property type="molecule type" value="Genomic_DNA"/>
</dbReference>
<feature type="transmembrane region" description="Helical" evidence="1">
    <location>
        <begin position="29"/>
        <end position="52"/>
    </location>
</feature>
<evidence type="ECO:0000313" key="2">
    <source>
        <dbReference type="EMBL" id="PIC39958.1"/>
    </source>
</evidence>
<sequence length="80" mass="9465">MENPIYLSAINEKVAPVCYCYRTVHSVQLFYIFSALIITFCMAIFAFFFIFGDRFLHEKYQKEFAANAEEECDRELNTIE</sequence>
<evidence type="ECO:0000313" key="3">
    <source>
        <dbReference type="Proteomes" id="UP000230233"/>
    </source>
</evidence>
<proteinExistence type="predicted"/>
<reference evidence="3" key="1">
    <citation type="submission" date="2017-10" db="EMBL/GenBank/DDBJ databases">
        <title>Rapid genome shrinkage in a self-fertile nematode reveals novel sperm competition proteins.</title>
        <authorList>
            <person name="Yin D."/>
            <person name="Schwarz E.M."/>
            <person name="Thomas C.G."/>
            <person name="Felde R.L."/>
            <person name="Korf I.F."/>
            <person name="Cutter A.D."/>
            <person name="Schartner C.M."/>
            <person name="Ralston E.J."/>
            <person name="Meyer B.J."/>
            <person name="Haag E.S."/>
        </authorList>
    </citation>
    <scope>NUCLEOTIDE SEQUENCE [LARGE SCALE GENOMIC DNA]</scope>
    <source>
        <strain evidence="3">JU1422</strain>
    </source>
</reference>
<keyword evidence="3" id="KW-1185">Reference proteome</keyword>
<dbReference type="AlphaFoldDB" id="A0A2G5UKB2"/>
<keyword evidence="1" id="KW-0812">Transmembrane</keyword>
<comment type="caution">
    <text evidence="2">The sequence shown here is derived from an EMBL/GenBank/DDBJ whole genome shotgun (WGS) entry which is preliminary data.</text>
</comment>
<keyword evidence="1" id="KW-0472">Membrane</keyword>
<dbReference type="Proteomes" id="UP000230233">
    <property type="component" value="Chromosome III"/>
</dbReference>
<evidence type="ECO:0000256" key="1">
    <source>
        <dbReference type="SAM" id="Phobius"/>
    </source>
</evidence>
<gene>
    <name evidence="2" type="primary">Cni-ZK688.4</name>
    <name evidence="2" type="synonym">Cnig_chr_III.g11475</name>
    <name evidence="2" type="ORF">B9Z55_011475</name>
</gene>
<protein>
    <submittedName>
        <fullName evidence="2">Uncharacterized protein</fullName>
    </submittedName>
</protein>